<proteinExistence type="predicted"/>
<reference evidence="1" key="1">
    <citation type="journal article" date="2015" name="Nature">
        <title>Complex archaea that bridge the gap between prokaryotes and eukaryotes.</title>
        <authorList>
            <person name="Spang A."/>
            <person name="Saw J.H."/>
            <person name="Jorgensen S.L."/>
            <person name="Zaremba-Niedzwiedzka K."/>
            <person name="Martijn J."/>
            <person name="Lind A.E."/>
            <person name="van Eijk R."/>
            <person name="Schleper C."/>
            <person name="Guy L."/>
            <person name="Ettema T.J."/>
        </authorList>
    </citation>
    <scope>NUCLEOTIDE SEQUENCE</scope>
</reference>
<evidence type="ECO:0000313" key="1">
    <source>
        <dbReference type="EMBL" id="KKK87709.1"/>
    </source>
</evidence>
<sequence length="71" mass="8196">MKKNVDVEEITDLFYEISSLRKEVNGLYGNVNVTIAPFAPKAHTQFKLKWRESGARRVYDILDLPPITIDM</sequence>
<dbReference type="EMBL" id="LAZR01050279">
    <property type="protein sequence ID" value="KKK87709.1"/>
    <property type="molecule type" value="Genomic_DNA"/>
</dbReference>
<protein>
    <submittedName>
        <fullName evidence="1">Uncharacterized protein</fullName>
    </submittedName>
</protein>
<organism evidence="1">
    <name type="scientific">marine sediment metagenome</name>
    <dbReference type="NCBI Taxonomy" id="412755"/>
    <lineage>
        <taxon>unclassified sequences</taxon>
        <taxon>metagenomes</taxon>
        <taxon>ecological metagenomes</taxon>
    </lineage>
</organism>
<comment type="caution">
    <text evidence="1">The sequence shown here is derived from an EMBL/GenBank/DDBJ whole genome shotgun (WGS) entry which is preliminary data.</text>
</comment>
<gene>
    <name evidence="1" type="ORF">LCGC14_2750540</name>
</gene>
<name>A0A0F9BAI0_9ZZZZ</name>
<accession>A0A0F9BAI0</accession>
<dbReference type="AlphaFoldDB" id="A0A0F9BAI0"/>